<keyword evidence="11" id="KW-0648">Protein biosynthesis</keyword>
<dbReference type="Gene3D" id="3.40.50.800">
    <property type="entry name" value="Anticodon-binding domain"/>
    <property type="match status" value="1"/>
</dbReference>
<dbReference type="InterPro" id="IPR009068">
    <property type="entry name" value="uS15_NS1_RNA-bd_sf"/>
</dbReference>
<dbReference type="InterPro" id="IPR002315">
    <property type="entry name" value="tRNA-synt_gly"/>
</dbReference>
<dbReference type="SUPFAM" id="SSF55681">
    <property type="entry name" value="Class II aaRS and biotin synthetases"/>
    <property type="match status" value="1"/>
</dbReference>
<dbReference type="NCBIfam" id="TIGR00389">
    <property type="entry name" value="glyS_dimeric"/>
    <property type="match status" value="1"/>
</dbReference>
<dbReference type="GO" id="GO:0005524">
    <property type="term" value="F:ATP binding"/>
    <property type="evidence" value="ECO:0007669"/>
    <property type="project" value="UniProtKB-KW"/>
</dbReference>
<comment type="catalytic activity">
    <reaction evidence="14">
        <text>2 ATP + H(+) = P(1),P(4)-bis(5'-adenosyl) tetraphosphate + diphosphate</text>
        <dbReference type="Rhea" id="RHEA:34935"/>
        <dbReference type="ChEBI" id="CHEBI:15378"/>
        <dbReference type="ChEBI" id="CHEBI:30616"/>
        <dbReference type="ChEBI" id="CHEBI:33019"/>
        <dbReference type="ChEBI" id="CHEBI:58141"/>
    </reaction>
    <physiologicalReaction direction="left-to-right" evidence="14">
        <dbReference type="Rhea" id="RHEA:34936"/>
    </physiologicalReaction>
</comment>
<dbReference type="FunFam" id="3.40.50.800:FF:000004">
    <property type="entry name" value="Glycine--tRNA ligase 2"/>
    <property type="match status" value="1"/>
</dbReference>
<feature type="domain" description="WHEP-TRS" evidence="17">
    <location>
        <begin position="55"/>
        <end position="111"/>
    </location>
</feature>
<evidence type="ECO:0000256" key="15">
    <source>
        <dbReference type="ARBA" id="ARBA00049523"/>
    </source>
</evidence>
<dbReference type="EMBL" id="GGYP01002674">
    <property type="protein sequence ID" value="MDE47445.1"/>
    <property type="molecule type" value="Transcribed_RNA"/>
</dbReference>
<keyword evidence="8" id="KW-0808">Transferase</keyword>
<evidence type="ECO:0000313" key="18">
    <source>
        <dbReference type="EMBL" id="MDE47445.1"/>
    </source>
</evidence>
<evidence type="ECO:0000259" key="16">
    <source>
        <dbReference type="PROSITE" id="PS50862"/>
    </source>
</evidence>
<evidence type="ECO:0000256" key="12">
    <source>
        <dbReference type="ARBA" id="ARBA00023146"/>
    </source>
</evidence>
<evidence type="ECO:0000256" key="13">
    <source>
        <dbReference type="ARBA" id="ARBA00030057"/>
    </source>
</evidence>
<keyword evidence="7 18" id="KW-0436">Ligase</keyword>
<dbReference type="PANTHER" id="PTHR10745:SF0">
    <property type="entry name" value="GLYCINE--TRNA LIGASE"/>
    <property type="match status" value="1"/>
</dbReference>
<dbReference type="PRINTS" id="PR01043">
    <property type="entry name" value="TRNASYNTHGLY"/>
</dbReference>
<comment type="catalytic activity">
    <reaction evidence="15">
        <text>tRNA(Gly) + glycine + ATP = glycyl-tRNA(Gly) + AMP + diphosphate</text>
        <dbReference type="Rhea" id="RHEA:16013"/>
        <dbReference type="Rhea" id="RHEA-COMP:9664"/>
        <dbReference type="Rhea" id="RHEA-COMP:9683"/>
        <dbReference type="ChEBI" id="CHEBI:30616"/>
        <dbReference type="ChEBI" id="CHEBI:33019"/>
        <dbReference type="ChEBI" id="CHEBI:57305"/>
        <dbReference type="ChEBI" id="CHEBI:78442"/>
        <dbReference type="ChEBI" id="CHEBI:78522"/>
        <dbReference type="ChEBI" id="CHEBI:456215"/>
        <dbReference type="EC" id="6.1.1.14"/>
    </reaction>
    <physiologicalReaction direction="left-to-right" evidence="15">
        <dbReference type="Rhea" id="RHEA:16014"/>
    </physiologicalReaction>
</comment>
<evidence type="ECO:0000256" key="10">
    <source>
        <dbReference type="ARBA" id="ARBA00022840"/>
    </source>
</evidence>
<dbReference type="SUPFAM" id="SSF47060">
    <property type="entry name" value="S15/NS1 RNA-binding domain"/>
    <property type="match status" value="1"/>
</dbReference>
<dbReference type="CDD" id="cd00858">
    <property type="entry name" value="GlyRS_anticodon"/>
    <property type="match status" value="1"/>
</dbReference>
<dbReference type="CDD" id="cd00774">
    <property type="entry name" value="GlyRS-like_core"/>
    <property type="match status" value="1"/>
</dbReference>
<dbReference type="EC" id="6.1.1.14" evidence="4"/>
<comment type="subunit">
    <text evidence="3">Homodimer.</text>
</comment>
<dbReference type="Gene3D" id="3.30.40.230">
    <property type="match status" value="1"/>
</dbReference>
<dbReference type="NCBIfam" id="NF003211">
    <property type="entry name" value="PRK04173.1"/>
    <property type="match status" value="1"/>
</dbReference>
<dbReference type="SMART" id="SM00991">
    <property type="entry name" value="WHEP-TRS"/>
    <property type="match status" value="1"/>
</dbReference>
<keyword evidence="9" id="KW-0547">Nucleotide-binding</keyword>
<dbReference type="InterPro" id="IPR006195">
    <property type="entry name" value="aa-tRNA-synth_II"/>
</dbReference>
<keyword evidence="10" id="KW-0067">ATP-binding</keyword>
<evidence type="ECO:0000256" key="6">
    <source>
        <dbReference type="ARBA" id="ARBA00022490"/>
    </source>
</evidence>
<reference evidence="18" key="1">
    <citation type="submission" date="2018-10" db="EMBL/GenBank/DDBJ databases">
        <title>Transcriptome assembly of Aceria tosichella (Wheat curl mite) Type 2.</title>
        <authorList>
            <person name="Scully E.D."/>
            <person name="Geib S.M."/>
            <person name="Palmer N.A."/>
            <person name="Gupta A.K."/>
            <person name="Sarath G."/>
            <person name="Tatineni S."/>
        </authorList>
    </citation>
    <scope>NUCLEOTIDE SEQUENCE</scope>
    <source>
        <strain evidence="18">LincolnNE</strain>
    </source>
</reference>
<evidence type="ECO:0000256" key="4">
    <source>
        <dbReference type="ARBA" id="ARBA00012829"/>
    </source>
</evidence>
<evidence type="ECO:0000256" key="14">
    <source>
        <dbReference type="ARBA" id="ARBA00048436"/>
    </source>
</evidence>
<comment type="similarity">
    <text evidence="2">Belongs to the class-II aminoacyl-tRNA synthetase family.</text>
</comment>
<protein>
    <recommendedName>
        <fullName evidence="5">Glycine--tRNA ligase</fullName>
        <ecNumber evidence="4">6.1.1.14</ecNumber>
    </recommendedName>
    <alternativeName>
        <fullName evidence="13">Diadenosine tetraphosphate synthetase</fullName>
    </alternativeName>
</protein>
<dbReference type="InterPro" id="IPR036621">
    <property type="entry name" value="Anticodon-bd_dom_sf"/>
</dbReference>
<dbReference type="FunFam" id="3.30.40.230:FF:000001">
    <property type="entry name" value="Glycine--tRNA ligase"/>
    <property type="match status" value="1"/>
</dbReference>
<evidence type="ECO:0000256" key="7">
    <source>
        <dbReference type="ARBA" id="ARBA00022598"/>
    </source>
</evidence>
<dbReference type="FunFam" id="3.30.930.10:FF:000010">
    <property type="entry name" value="Glycyl-tRNA synthetase 1"/>
    <property type="match status" value="1"/>
</dbReference>
<dbReference type="SUPFAM" id="SSF52954">
    <property type="entry name" value="Class II aaRS ABD-related"/>
    <property type="match status" value="1"/>
</dbReference>
<keyword evidence="12" id="KW-0030">Aminoacyl-tRNA synthetase</keyword>
<dbReference type="GO" id="GO:0016740">
    <property type="term" value="F:transferase activity"/>
    <property type="evidence" value="ECO:0007669"/>
    <property type="project" value="UniProtKB-KW"/>
</dbReference>
<organism evidence="18">
    <name type="scientific">Aceria tosichella</name>
    <name type="common">wheat curl mite</name>
    <dbReference type="NCBI Taxonomy" id="561515"/>
    <lineage>
        <taxon>Eukaryota</taxon>
        <taxon>Metazoa</taxon>
        <taxon>Ecdysozoa</taxon>
        <taxon>Arthropoda</taxon>
        <taxon>Chelicerata</taxon>
        <taxon>Arachnida</taxon>
        <taxon>Acari</taxon>
        <taxon>Acariformes</taxon>
        <taxon>Trombidiformes</taxon>
        <taxon>Prostigmata</taxon>
        <taxon>Eupodina</taxon>
        <taxon>Eriophyoidea</taxon>
        <taxon>Eriophyidae</taxon>
        <taxon>Eriophyinae</taxon>
        <taxon>Aceriini</taxon>
        <taxon>Aceria</taxon>
    </lineage>
</organism>
<evidence type="ECO:0000259" key="17">
    <source>
        <dbReference type="PROSITE" id="PS51185"/>
    </source>
</evidence>
<dbReference type="InterPro" id="IPR045864">
    <property type="entry name" value="aa-tRNA-synth_II/BPL/LPL"/>
</dbReference>
<dbReference type="PROSITE" id="PS51185">
    <property type="entry name" value="WHEP_TRS_2"/>
    <property type="match status" value="1"/>
</dbReference>
<dbReference type="InterPro" id="IPR000738">
    <property type="entry name" value="WHEP-TRS_dom"/>
</dbReference>
<dbReference type="InterPro" id="IPR027031">
    <property type="entry name" value="Gly-tRNA_synthase/POLG2"/>
</dbReference>
<dbReference type="InterPro" id="IPR002314">
    <property type="entry name" value="aa-tRNA-synt_IIb"/>
</dbReference>
<dbReference type="GO" id="GO:0005739">
    <property type="term" value="C:mitochondrion"/>
    <property type="evidence" value="ECO:0007669"/>
    <property type="project" value="TreeGrafter"/>
</dbReference>
<evidence type="ECO:0000256" key="2">
    <source>
        <dbReference type="ARBA" id="ARBA00008226"/>
    </source>
</evidence>
<dbReference type="Pfam" id="PF03129">
    <property type="entry name" value="HGTP_anticodon"/>
    <property type="match status" value="1"/>
</dbReference>
<dbReference type="PROSITE" id="PS50862">
    <property type="entry name" value="AA_TRNA_LIGASE_II"/>
    <property type="match status" value="1"/>
</dbReference>
<dbReference type="InterPro" id="IPR004154">
    <property type="entry name" value="Anticodon-bd"/>
</dbReference>
<dbReference type="Pfam" id="PF00587">
    <property type="entry name" value="tRNA-synt_2b"/>
    <property type="match status" value="1"/>
</dbReference>
<evidence type="ECO:0000256" key="3">
    <source>
        <dbReference type="ARBA" id="ARBA00011738"/>
    </source>
</evidence>
<dbReference type="PANTHER" id="PTHR10745">
    <property type="entry name" value="GLYCYL-TRNA SYNTHETASE/DNA POLYMERASE SUBUNIT GAMMA-2"/>
    <property type="match status" value="1"/>
</dbReference>
<proteinExistence type="inferred from homology"/>
<dbReference type="GO" id="GO:0004820">
    <property type="term" value="F:glycine-tRNA ligase activity"/>
    <property type="evidence" value="ECO:0007669"/>
    <property type="project" value="UniProtKB-EC"/>
</dbReference>
<dbReference type="Gene3D" id="3.30.930.10">
    <property type="entry name" value="Bira Bifunctional Protein, Domain 2"/>
    <property type="match status" value="2"/>
</dbReference>
<dbReference type="AlphaFoldDB" id="A0A6G1SAC0"/>
<accession>A0A6G1SAC0</accession>
<dbReference type="InterPro" id="IPR033731">
    <property type="entry name" value="GlyRS-like_core"/>
</dbReference>
<evidence type="ECO:0000256" key="11">
    <source>
        <dbReference type="ARBA" id="ARBA00022917"/>
    </source>
</evidence>
<sequence>MWQLFRTTIRTLKIQSSRLERDIRVANLRGATQRKVYIKNYLTNLIKMNPDIEKILSPLRQDVKEYGDIVRALKEKSAPKVDIEAAVRVLKEKKRLLEAKEASLVPKDSFVDKTRLEDVLKRRFFYDLSFSIYGGVSGLFDYGPPGIALKKNILRQWESHFVLEEDLLEIEASQLTLEPVLKASGHVDRFADLMVKDVKTGDCYRLDHLIKGHLEKVASAKDCTVEKRQEIDRILAQLEGFSQDEFTQTLRKFEMKAPATGNELTDPVEFNLMFATSIGPTGLIKSFLRPETAQGIFVNFKRLLEANQGKLPFGVAQIGKSFRNEISPRGGLVRMREFTMAEIEYFVDPENKTHSKFDSVKNLKLNLYSACNQMNGEPFQNITIEEAVKKGIVANEVLGYFIARISMFMLKIGIDEKKMRFRQHMGNEMAHYATDCWDCECLTTIGWLECIGCADRSCYDLTQHANATNVKLSANRQLKEPKEVEVVECFPQKAILGKLLKENAKLVLDEIAKANKDKISSWEEELKSGMLKLTIGEKTFDIPAESMSVKREKKSVIVEEVVPSVIEPSFGIDRIMYTLMEHNFKIREDNQLRTYFTFPPLVAPTKCSILPLSNNQEFAPFVSEILTKLKSEGVRPKVDTSSESIGRRYARTDEVGIPFGITIDFDTVKDRTVTLRNCETTEQLRADIDEVVLLVRDLSNHKISWSKASEGRLIEVKEK</sequence>
<feature type="domain" description="Aminoacyl-transfer RNA synthetases class-II family profile" evidence="16">
    <location>
        <begin position="254"/>
        <end position="599"/>
    </location>
</feature>
<evidence type="ECO:0000256" key="9">
    <source>
        <dbReference type="ARBA" id="ARBA00022741"/>
    </source>
</evidence>
<gene>
    <name evidence="18" type="primary">SYG_1</name>
    <name evidence="18" type="ORF">g.19084</name>
</gene>
<evidence type="ECO:0000256" key="1">
    <source>
        <dbReference type="ARBA" id="ARBA00004496"/>
    </source>
</evidence>
<name>A0A6G1SAC0_9ACAR</name>
<evidence type="ECO:0000256" key="8">
    <source>
        <dbReference type="ARBA" id="ARBA00022679"/>
    </source>
</evidence>
<dbReference type="Gene3D" id="1.10.287.10">
    <property type="entry name" value="S15/NS1, RNA-binding"/>
    <property type="match status" value="1"/>
</dbReference>
<comment type="subcellular location">
    <subcellularLocation>
        <location evidence="1">Cytoplasm</location>
    </subcellularLocation>
</comment>
<dbReference type="GO" id="GO:0070150">
    <property type="term" value="P:mitochondrial glycyl-tRNA aminoacylation"/>
    <property type="evidence" value="ECO:0007669"/>
    <property type="project" value="TreeGrafter"/>
</dbReference>
<evidence type="ECO:0000256" key="5">
    <source>
        <dbReference type="ARBA" id="ARBA00019404"/>
    </source>
</evidence>
<keyword evidence="6" id="KW-0963">Cytoplasm</keyword>